<evidence type="ECO:0000256" key="1">
    <source>
        <dbReference type="SAM" id="MobiDB-lite"/>
    </source>
</evidence>
<dbReference type="PANTHER" id="PTHR33223:SF11">
    <property type="entry name" value="ELEMENT PROTEIN, PUTATIVE-RELATED"/>
    <property type="match status" value="1"/>
</dbReference>
<proteinExistence type="predicted"/>
<feature type="region of interest" description="Disordered" evidence="1">
    <location>
        <begin position="263"/>
        <end position="291"/>
    </location>
</feature>
<gene>
    <name evidence="3" type="ORF">Tco_0841864</name>
</gene>
<dbReference type="Pfam" id="PF03732">
    <property type="entry name" value="Retrotrans_gag"/>
    <property type="match status" value="1"/>
</dbReference>
<feature type="compositionally biased region" description="Basic and acidic residues" evidence="1">
    <location>
        <begin position="270"/>
        <end position="291"/>
    </location>
</feature>
<name>A0ABQ5B0C3_9ASTR</name>
<dbReference type="EMBL" id="BQNB010012748">
    <property type="protein sequence ID" value="GJT07402.1"/>
    <property type="molecule type" value="Genomic_DNA"/>
</dbReference>
<evidence type="ECO:0000313" key="4">
    <source>
        <dbReference type="Proteomes" id="UP001151760"/>
    </source>
</evidence>
<dbReference type="GO" id="GO:0003964">
    <property type="term" value="F:RNA-directed DNA polymerase activity"/>
    <property type="evidence" value="ECO:0007669"/>
    <property type="project" value="UniProtKB-KW"/>
</dbReference>
<dbReference type="InterPro" id="IPR005162">
    <property type="entry name" value="Retrotrans_gag_dom"/>
</dbReference>
<reference evidence="3" key="2">
    <citation type="submission" date="2022-01" db="EMBL/GenBank/DDBJ databases">
        <authorList>
            <person name="Yamashiro T."/>
            <person name="Shiraishi A."/>
            <person name="Satake H."/>
            <person name="Nakayama K."/>
        </authorList>
    </citation>
    <scope>NUCLEOTIDE SEQUENCE</scope>
</reference>
<organism evidence="3 4">
    <name type="scientific">Tanacetum coccineum</name>
    <dbReference type="NCBI Taxonomy" id="301880"/>
    <lineage>
        <taxon>Eukaryota</taxon>
        <taxon>Viridiplantae</taxon>
        <taxon>Streptophyta</taxon>
        <taxon>Embryophyta</taxon>
        <taxon>Tracheophyta</taxon>
        <taxon>Spermatophyta</taxon>
        <taxon>Magnoliopsida</taxon>
        <taxon>eudicotyledons</taxon>
        <taxon>Gunneridae</taxon>
        <taxon>Pentapetalae</taxon>
        <taxon>asterids</taxon>
        <taxon>campanulids</taxon>
        <taxon>Asterales</taxon>
        <taxon>Asteraceae</taxon>
        <taxon>Asteroideae</taxon>
        <taxon>Anthemideae</taxon>
        <taxon>Anthemidinae</taxon>
        <taxon>Tanacetum</taxon>
    </lineage>
</organism>
<protein>
    <submittedName>
        <fullName evidence="3">Reverse transcriptase domain-containing protein</fullName>
    </submittedName>
</protein>
<reference evidence="3" key="1">
    <citation type="journal article" date="2022" name="Int. J. Mol. Sci.">
        <title>Draft Genome of Tanacetum Coccineum: Genomic Comparison of Closely Related Tanacetum-Family Plants.</title>
        <authorList>
            <person name="Yamashiro T."/>
            <person name="Shiraishi A."/>
            <person name="Nakayama K."/>
            <person name="Satake H."/>
        </authorList>
    </citation>
    <scope>NUCLEOTIDE SEQUENCE</scope>
</reference>
<sequence>MTSPARGGAPEGQDDREGTPPLTKEQIEGHISAMKSIIKDHNKRNKANPIRLNFEIEDQDPNEDRIVKGKEIDDEDLSKPFKETLKTPFTRRIIEFSGPEYSMPTNIALYNGSTDPADHLNRFVGAANSGEWPMPVWCRMFQQTLDGSARGWFESLSPNSIDEWWRLREAFTTRYSTRKACYKEPHEITKIVRKANETLTAFKERWTVETGFIIGVPEVMKISSFMDSVKAEEAYALAELPPGESRDIHRRLSFPAGSRDVHQRLTFPASRRDDRDGRNSPGKDFRKGDYRNSYKVRDNFSTGRHRDYRAPYPQREQTNRAVPVLSLDSLTKCPKEILATETQLQLPPPRPVANPLRTGDPDKYCDYHQDKGHHTNDCIQLRKQLEIALESGKLNHLMKDLRQRVERRQNRNPLVQKVINMVNVHSSKKKKRKDREATESWMNTPISFPPIMTDDASDEPLIIEAEVEGYLVRRVYVDEGSSVEVMFEHCFENLPEKVRAGLRETRTDLVGFAGEVAKPLGKIDLEVRFGNEGILHAIPSTIHSMIKFPTPKGIATLIARTITIAECRLREEKQMIREETPQEEEGVDVTEQIIVNPSFPDQMVTIGGRLSKDCKEQLKTLLKGNMEVFAWEPADMTGVPRKVIEHALNVNPSLDPG</sequence>
<keyword evidence="4" id="KW-1185">Reference proteome</keyword>
<accession>A0ABQ5B0C3</accession>
<keyword evidence="3" id="KW-0548">Nucleotidyltransferase</keyword>
<evidence type="ECO:0000259" key="2">
    <source>
        <dbReference type="Pfam" id="PF03732"/>
    </source>
</evidence>
<comment type="caution">
    <text evidence="3">The sequence shown here is derived from an EMBL/GenBank/DDBJ whole genome shotgun (WGS) entry which is preliminary data.</text>
</comment>
<dbReference type="Proteomes" id="UP001151760">
    <property type="component" value="Unassembled WGS sequence"/>
</dbReference>
<feature type="region of interest" description="Disordered" evidence="1">
    <location>
        <begin position="1"/>
        <end position="26"/>
    </location>
</feature>
<evidence type="ECO:0000313" key="3">
    <source>
        <dbReference type="EMBL" id="GJT07402.1"/>
    </source>
</evidence>
<feature type="domain" description="Retrotransposon gag" evidence="2">
    <location>
        <begin position="140"/>
        <end position="208"/>
    </location>
</feature>
<dbReference type="PANTHER" id="PTHR33223">
    <property type="entry name" value="CCHC-TYPE DOMAIN-CONTAINING PROTEIN"/>
    <property type="match status" value="1"/>
</dbReference>
<keyword evidence="3" id="KW-0695">RNA-directed DNA polymerase</keyword>
<keyword evidence="3" id="KW-0808">Transferase</keyword>